<proteinExistence type="predicted"/>
<accession>A0AAP0JW33</accession>
<comment type="caution">
    <text evidence="2">The sequence shown here is derived from an EMBL/GenBank/DDBJ whole genome shotgun (WGS) entry which is preliminary data.</text>
</comment>
<evidence type="ECO:0000256" key="1">
    <source>
        <dbReference type="SAM" id="MobiDB-lite"/>
    </source>
</evidence>
<reference evidence="2 3" key="1">
    <citation type="submission" date="2024-01" db="EMBL/GenBank/DDBJ databases">
        <title>Genome assemblies of Stephania.</title>
        <authorList>
            <person name="Yang L."/>
        </authorList>
    </citation>
    <scope>NUCLEOTIDE SEQUENCE [LARGE SCALE GENOMIC DNA]</scope>
    <source>
        <strain evidence="2">JXDWG</strain>
        <tissue evidence="2">Leaf</tissue>
    </source>
</reference>
<name>A0AAP0JW33_9MAGN</name>
<keyword evidence="3" id="KW-1185">Reference proteome</keyword>
<dbReference type="AlphaFoldDB" id="A0AAP0JW33"/>
<dbReference type="EMBL" id="JBBNAG010000004">
    <property type="protein sequence ID" value="KAK9139997.1"/>
    <property type="molecule type" value="Genomic_DNA"/>
</dbReference>
<gene>
    <name evidence="2" type="ORF">Scep_009678</name>
</gene>
<evidence type="ECO:0000313" key="2">
    <source>
        <dbReference type="EMBL" id="KAK9139997.1"/>
    </source>
</evidence>
<feature type="compositionally biased region" description="Basic residues" evidence="1">
    <location>
        <begin position="41"/>
        <end position="57"/>
    </location>
</feature>
<organism evidence="2 3">
    <name type="scientific">Stephania cephalantha</name>
    <dbReference type="NCBI Taxonomy" id="152367"/>
    <lineage>
        <taxon>Eukaryota</taxon>
        <taxon>Viridiplantae</taxon>
        <taxon>Streptophyta</taxon>
        <taxon>Embryophyta</taxon>
        <taxon>Tracheophyta</taxon>
        <taxon>Spermatophyta</taxon>
        <taxon>Magnoliopsida</taxon>
        <taxon>Ranunculales</taxon>
        <taxon>Menispermaceae</taxon>
        <taxon>Menispermoideae</taxon>
        <taxon>Cissampelideae</taxon>
        <taxon>Stephania</taxon>
    </lineage>
</organism>
<feature type="region of interest" description="Disordered" evidence="1">
    <location>
        <begin position="1"/>
        <end position="70"/>
    </location>
</feature>
<evidence type="ECO:0000313" key="3">
    <source>
        <dbReference type="Proteomes" id="UP001419268"/>
    </source>
</evidence>
<feature type="compositionally biased region" description="Pro residues" evidence="1">
    <location>
        <begin position="59"/>
        <end position="70"/>
    </location>
</feature>
<dbReference type="Proteomes" id="UP001419268">
    <property type="component" value="Unassembled WGS sequence"/>
</dbReference>
<protein>
    <submittedName>
        <fullName evidence="2">Uncharacterized protein</fullName>
    </submittedName>
</protein>
<sequence>MEVGGDGGSRKEMTVRSSPLPKGPVCRRRLSEIGDSEALSRRRTLTRRRTLSRRRCSPHPNPSPHPKPSPLFPLDLSAAFIKPDFRNLAELVLGFDAIESYFAKLQRRRQELTQTTPDQPVDDEAVYYKVAGGDLSQRMCLSLGSLWRKKRRYVDPMLAHPSASTTRMGNFMILSTPNELLEGVQAMEQVQWLYFQVYMLWRTNWIKLSNGSETELLYSVSDPLIIRDGSETESNNSVFDPLLIRDGSKTEYGISVSDLLLIRDGSKTESNNFASDPLLIRDGSETEYNYNCTLLKNLHFCSVYVPFLNSVSNPSLIRNGNTFPLLIESTTTILETK</sequence>